<dbReference type="AlphaFoldDB" id="A0AAD7U580"/>
<evidence type="ECO:0000256" key="1">
    <source>
        <dbReference type="SAM" id="MobiDB-lite"/>
    </source>
</evidence>
<dbReference type="EMBL" id="JAPEVG010000008">
    <property type="protein sequence ID" value="KAJ8497127.1"/>
    <property type="molecule type" value="Genomic_DNA"/>
</dbReference>
<evidence type="ECO:0000313" key="2">
    <source>
        <dbReference type="EMBL" id="KAJ8497127.1"/>
    </source>
</evidence>
<protein>
    <submittedName>
        <fullName evidence="2">Uncharacterized protein</fullName>
    </submittedName>
</protein>
<sequence length="193" mass="21418">MSDTDDEFDQTPATSTSDDEGKLDLKDAASKAITFLKTKSPEIFDKLEGLYWDMLRLVKRSEVPYVRSELPACAVAEAQIVFRNIWAGEAVAPESWGQARPPELEGLRHALCYSPAGHPDQLCSRIISKDERNAKVTEKYGHMKPGEGASICFLLHILLHSPDTFEEDLFEGLVEEQVDAVAEDKIHQGLSAS</sequence>
<keyword evidence="3" id="KW-1185">Reference proteome</keyword>
<feature type="region of interest" description="Disordered" evidence="1">
    <location>
        <begin position="1"/>
        <end position="22"/>
    </location>
</feature>
<comment type="caution">
    <text evidence="2">The sequence shown here is derived from an EMBL/GenBank/DDBJ whole genome shotgun (WGS) entry which is preliminary data.</text>
</comment>
<reference evidence="2" key="1">
    <citation type="submission" date="2022-11" db="EMBL/GenBank/DDBJ databases">
        <title>Genome Sequence of Cubamyces cubensis.</title>
        <authorList>
            <person name="Buettner E."/>
        </authorList>
    </citation>
    <scope>NUCLEOTIDE SEQUENCE</scope>
    <source>
        <strain evidence="2">MPL-01</strain>
    </source>
</reference>
<name>A0AAD7U580_9APHY</name>
<accession>A0AAD7U580</accession>
<gene>
    <name evidence="2" type="ORF">ONZ51_g668</name>
</gene>
<organism evidence="2 3">
    <name type="scientific">Trametes cubensis</name>
    <dbReference type="NCBI Taxonomy" id="1111947"/>
    <lineage>
        <taxon>Eukaryota</taxon>
        <taxon>Fungi</taxon>
        <taxon>Dikarya</taxon>
        <taxon>Basidiomycota</taxon>
        <taxon>Agaricomycotina</taxon>
        <taxon>Agaricomycetes</taxon>
        <taxon>Polyporales</taxon>
        <taxon>Polyporaceae</taxon>
        <taxon>Trametes</taxon>
    </lineage>
</organism>
<evidence type="ECO:0000313" key="3">
    <source>
        <dbReference type="Proteomes" id="UP001215151"/>
    </source>
</evidence>
<dbReference type="Proteomes" id="UP001215151">
    <property type="component" value="Unassembled WGS sequence"/>
</dbReference>
<proteinExistence type="predicted"/>